<dbReference type="Proteomes" id="UP001201163">
    <property type="component" value="Unassembled WGS sequence"/>
</dbReference>
<organism evidence="1 2">
    <name type="scientific">Lactarius akahatsu</name>
    <dbReference type="NCBI Taxonomy" id="416441"/>
    <lineage>
        <taxon>Eukaryota</taxon>
        <taxon>Fungi</taxon>
        <taxon>Dikarya</taxon>
        <taxon>Basidiomycota</taxon>
        <taxon>Agaricomycotina</taxon>
        <taxon>Agaricomycetes</taxon>
        <taxon>Russulales</taxon>
        <taxon>Russulaceae</taxon>
        <taxon>Lactarius</taxon>
    </lineage>
</organism>
<feature type="non-terminal residue" evidence="1">
    <location>
        <position position="1"/>
    </location>
</feature>
<evidence type="ECO:0000313" key="1">
    <source>
        <dbReference type="EMBL" id="KAH9000423.1"/>
    </source>
</evidence>
<gene>
    <name evidence="1" type="ORF">EDB92DRAFT_1789675</name>
</gene>
<dbReference type="EMBL" id="JAKELL010000002">
    <property type="protein sequence ID" value="KAH9000423.1"/>
    <property type="molecule type" value="Genomic_DNA"/>
</dbReference>
<proteinExistence type="predicted"/>
<dbReference type="Gene3D" id="3.40.50.720">
    <property type="entry name" value="NAD(P)-binding Rossmann-like Domain"/>
    <property type="match status" value="1"/>
</dbReference>
<protein>
    <submittedName>
        <fullName evidence="1">Uncharacterized protein</fullName>
    </submittedName>
</protein>
<dbReference type="AlphaFoldDB" id="A0AAD4QHQ8"/>
<sequence>ATQFAKLSGLYVLPTASQRNFGLVRSLRADVVADYTDPVAAGEAYLRGRAKLGARS</sequence>
<reference evidence="1" key="1">
    <citation type="submission" date="2022-01" db="EMBL/GenBank/DDBJ databases">
        <title>Comparative genomics reveals a dynamic genome evolution in the ectomycorrhizal milk-cap (Lactarius) mushrooms.</title>
        <authorList>
            <consortium name="DOE Joint Genome Institute"/>
            <person name="Lebreton A."/>
            <person name="Tang N."/>
            <person name="Kuo A."/>
            <person name="LaButti K."/>
            <person name="Drula E."/>
            <person name="Barry K."/>
            <person name="Clum A."/>
            <person name="Lipzen A."/>
            <person name="Mousain D."/>
            <person name="Ng V."/>
            <person name="Wang R."/>
            <person name="Wang X."/>
            <person name="Dai Y."/>
            <person name="Henrissat B."/>
            <person name="Grigoriev I.V."/>
            <person name="Guerin-Laguette A."/>
            <person name="Yu F."/>
            <person name="Martin F.M."/>
        </authorList>
    </citation>
    <scope>NUCLEOTIDE SEQUENCE</scope>
    <source>
        <strain evidence="1">QP</strain>
    </source>
</reference>
<name>A0AAD4QHQ8_9AGAM</name>
<evidence type="ECO:0000313" key="2">
    <source>
        <dbReference type="Proteomes" id="UP001201163"/>
    </source>
</evidence>
<accession>A0AAD4QHQ8</accession>
<keyword evidence="2" id="KW-1185">Reference proteome</keyword>
<comment type="caution">
    <text evidence="1">The sequence shown here is derived from an EMBL/GenBank/DDBJ whole genome shotgun (WGS) entry which is preliminary data.</text>
</comment>